<accession>A0ABY8CS76</accession>
<protein>
    <submittedName>
        <fullName evidence="1">Uncharacterized protein</fullName>
    </submittedName>
</protein>
<evidence type="ECO:0000313" key="2">
    <source>
        <dbReference type="Proteomes" id="UP001235547"/>
    </source>
</evidence>
<proteinExistence type="predicted"/>
<dbReference type="Proteomes" id="UP001235547">
    <property type="component" value="Chromosome 2"/>
</dbReference>
<evidence type="ECO:0000313" key="1">
    <source>
        <dbReference type="EMBL" id="WEX80185.1"/>
    </source>
</evidence>
<name>A0ABY8CS76_9HYPH</name>
<dbReference type="RefSeq" id="WP_280730886.1">
    <property type="nucleotide sequence ID" value="NZ_CP120367.1"/>
</dbReference>
<sequence length="179" mass="19257">MTASESGRYWRSLAALAIVLPTAIAVHSWSSLKEWRARHGGTPAIAETGQAGAYAGAQWRLVNLKRLPGPSDDARVILVEFEAHLDDPAVLSESPCQVRLTDAAGRQWEPVRMTEAIVRKMYPEAAERPRCSATASAGAGKGAMVRMAENFIVPAGAKDLALVITIVGARPKSLLLKWT</sequence>
<organism evidence="1 2">
    <name type="scientific">Sinorhizobium numidicum</name>
    <dbReference type="NCBI Taxonomy" id="680248"/>
    <lineage>
        <taxon>Bacteria</taxon>
        <taxon>Pseudomonadati</taxon>
        <taxon>Pseudomonadota</taxon>
        <taxon>Alphaproteobacteria</taxon>
        <taxon>Hyphomicrobiales</taxon>
        <taxon>Rhizobiaceae</taxon>
        <taxon>Sinorhizobium/Ensifer group</taxon>
        <taxon>Sinorhizobium</taxon>
    </lineage>
</organism>
<keyword evidence="2" id="KW-1185">Reference proteome</keyword>
<reference evidence="1 2" key="1">
    <citation type="submission" date="2023-03" db="EMBL/GenBank/DDBJ databases">
        <authorList>
            <person name="Kaur S."/>
            <person name="Espinosa-Saiz D."/>
            <person name="Velazquez E."/>
            <person name="Menendez E."/>
            <person name="diCenzo G.C."/>
        </authorList>
    </citation>
    <scope>NUCLEOTIDE SEQUENCE [LARGE SCALE GENOMIC DNA]</scope>
    <source>
        <strain evidence="1 2">LMG 27395</strain>
    </source>
</reference>
<gene>
    <name evidence="1" type="ORF">PYH38_001590</name>
</gene>
<dbReference type="EMBL" id="CP120370">
    <property type="protein sequence ID" value="WEX80185.1"/>
    <property type="molecule type" value="Genomic_DNA"/>
</dbReference>